<name>A0A0P7UC65_SCLFO</name>
<dbReference type="SUPFAM" id="SSF54211">
    <property type="entry name" value="Ribosomal protein S5 domain 2-like"/>
    <property type="match status" value="1"/>
</dbReference>
<dbReference type="Pfam" id="PF22700">
    <property type="entry name" value="MVD-like_N"/>
    <property type="match status" value="2"/>
</dbReference>
<dbReference type="InterPro" id="IPR014721">
    <property type="entry name" value="Ribsml_uS5_D2-typ_fold_subgr"/>
</dbReference>
<feature type="non-terminal residue" evidence="2">
    <location>
        <position position="149"/>
    </location>
</feature>
<dbReference type="EMBL" id="JARO02015893">
    <property type="protein sequence ID" value="KPP57632.1"/>
    <property type="molecule type" value="Genomic_DNA"/>
</dbReference>
<dbReference type="GO" id="GO:0019287">
    <property type="term" value="P:isopentenyl diphosphate biosynthetic process, mevalonate pathway"/>
    <property type="evidence" value="ECO:0007669"/>
    <property type="project" value="TreeGrafter"/>
</dbReference>
<dbReference type="AlphaFoldDB" id="A0A0P7UC65"/>
<dbReference type="GO" id="GO:0004163">
    <property type="term" value="F:diphosphomevalonate decarboxylase activity"/>
    <property type="evidence" value="ECO:0007669"/>
    <property type="project" value="TreeGrafter"/>
</dbReference>
<reference evidence="2 3" key="1">
    <citation type="submission" date="2015-08" db="EMBL/GenBank/DDBJ databases">
        <title>The genome of the Asian arowana (Scleropages formosus).</title>
        <authorList>
            <person name="Tan M.H."/>
            <person name="Gan H.M."/>
            <person name="Croft L.J."/>
            <person name="Austin C.M."/>
        </authorList>
    </citation>
    <scope>NUCLEOTIDE SEQUENCE [LARGE SCALE GENOMIC DNA]</scope>
    <source>
        <strain evidence="2">Aro1</strain>
    </source>
</reference>
<sequence length="149" mass="16743">MHWGKRDEDLILPINSSLSVTLHQDQVRSQGEQSAVLTTKRRLTSSTLLNRILVDCIISLFQLKSTTTVACSARFKEDRIWLNGKEENINQPRLQSCLREIRRLVRKRRSNRDPGADVLSLSHKVHICSENNFPTAAGLASSAAGYACL</sequence>
<evidence type="ECO:0000313" key="2">
    <source>
        <dbReference type="EMBL" id="KPP57632.1"/>
    </source>
</evidence>
<evidence type="ECO:0000313" key="3">
    <source>
        <dbReference type="Proteomes" id="UP000034805"/>
    </source>
</evidence>
<dbReference type="InterPro" id="IPR020568">
    <property type="entry name" value="Ribosomal_Su5_D2-typ_SF"/>
</dbReference>
<feature type="domain" description="Diphosphomevalonate decarboxylase-like N-terminal" evidence="1">
    <location>
        <begin position="2"/>
        <end position="30"/>
    </location>
</feature>
<dbReference type="Gene3D" id="3.30.230.10">
    <property type="match status" value="1"/>
</dbReference>
<dbReference type="InterPro" id="IPR053859">
    <property type="entry name" value="MVD-like_N"/>
</dbReference>
<dbReference type="PANTHER" id="PTHR10977:SF3">
    <property type="entry name" value="DIPHOSPHOMEVALONATE DECARBOXYLASE"/>
    <property type="match status" value="1"/>
</dbReference>
<dbReference type="GO" id="GO:0005829">
    <property type="term" value="C:cytosol"/>
    <property type="evidence" value="ECO:0007669"/>
    <property type="project" value="TreeGrafter"/>
</dbReference>
<feature type="domain" description="Diphosphomevalonate decarboxylase-like N-terminal" evidence="1">
    <location>
        <begin position="59"/>
        <end position="149"/>
    </location>
</feature>
<dbReference type="PANTHER" id="PTHR10977">
    <property type="entry name" value="DIPHOSPHOMEVALONATE DECARBOXYLASE"/>
    <property type="match status" value="1"/>
</dbReference>
<organism evidence="2 3">
    <name type="scientific">Scleropages formosus</name>
    <name type="common">Asian bonytongue</name>
    <name type="synonym">Osteoglossum formosum</name>
    <dbReference type="NCBI Taxonomy" id="113540"/>
    <lineage>
        <taxon>Eukaryota</taxon>
        <taxon>Metazoa</taxon>
        <taxon>Chordata</taxon>
        <taxon>Craniata</taxon>
        <taxon>Vertebrata</taxon>
        <taxon>Euteleostomi</taxon>
        <taxon>Actinopterygii</taxon>
        <taxon>Neopterygii</taxon>
        <taxon>Teleostei</taxon>
        <taxon>Osteoglossocephala</taxon>
        <taxon>Osteoglossomorpha</taxon>
        <taxon>Osteoglossiformes</taxon>
        <taxon>Osteoglossidae</taxon>
        <taxon>Scleropages</taxon>
    </lineage>
</organism>
<gene>
    <name evidence="2" type="ORF">Z043_124621</name>
</gene>
<dbReference type="Proteomes" id="UP000034805">
    <property type="component" value="Unassembled WGS sequence"/>
</dbReference>
<protein>
    <recommendedName>
        <fullName evidence="1">Diphosphomevalonate decarboxylase-like N-terminal domain-containing protein</fullName>
    </recommendedName>
</protein>
<comment type="caution">
    <text evidence="2">The sequence shown here is derived from an EMBL/GenBank/DDBJ whole genome shotgun (WGS) entry which is preliminary data.</text>
</comment>
<evidence type="ECO:0000259" key="1">
    <source>
        <dbReference type="Pfam" id="PF22700"/>
    </source>
</evidence>
<accession>A0A0P7UC65</accession>
<proteinExistence type="predicted"/>